<protein>
    <submittedName>
        <fullName evidence="5">NADP oxidoreductase</fullName>
    </submittedName>
</protein>
<accession>A0A2U8FTP2</accession>
<evidence type="ECO:0000259" key="4">
    <source>
        <dbReference type="Pfam" id="PF01058"/>
    </source>
</evidence>
<evidence type="ECO:0000256" key="2">
    <source>
        <dbReference type="ARBA" id="ARBA00023002"/>
    </source>
</evidence>
<evidence type="ECO:0000256" key="3">
    <source>
        <dbReference type="ARBA" id="ARBA00023291"/>
    </source>
</evidence>
<dbReference type="Gene3D" id="3.40.50.700">
    <property type="entry name" value="NADH:ubiquinone oxidoreductase-like, 20kDa subunit"/>
    <property type="match status" value="1"/>
</dbReference>
<proteinExistence type="predicted"/>
<evidence type="ECO:0000256" key="1">
    <source>
        <dbReference type="ARBA" id="ARBA00001927"/>
    </source>
</evidence>
<keyword evidence="3" id="KW-0003">3Fe-4S</keyword>
<keyword evidence="3" id="KW-0411">Iron-sulfur</keyword>
<organism evidence="5 6">
    <name type="scientific">Aquabacterium olei</name>
    <dbReference type="NCBI Taxonomy" id="1296669"/>
    <lineage>
        <taxon>Bacteria</taxon>
        <taxon>Pseudomonadati</taxon>
        <taxon>Pseudomonadota</taxon>
        <taxon>Betaproteobacteria</taxon>
        <taxon>Burkholderiales</taxon>
        <taxon>Aquabacterium</taxon>
    </lineage>
</organism>
<keyword evidence="2" id="KW-0560">Oxidoreductase</keyword>
<dbReference type="InterPro" id="IPR051349">
    <property type="entry name" value="Hydrogenase_assoc-protein"/>
</dbReference>
<dbReference type="Pfam" id="PF01058">
    <property type="entry name" value="Oxidored_q6"/>
    <property type="match status" value="1"/>
</dbReference>
<dbReference type="InterPro" id="IPR037024">
    <property type="entry name" value="NiFe_Hase_small_N_sf"/>
</dbReference>
<dbReference type="AlphaFoldDB" id="A0A2U8FTP2"/>
<dbReference type="Proteomes" id="UP000244892">
    <property type="component" value="Chromosome"/>
</dbReference>
<dbReference type="GO" id="GO:0051538">
    <property type="term" value="F:3 iron, 4 sulfur cluster binding"/>
    <property type="evidence" value="ECO:0007669"/>
    <property type="project" value="UniProtKB-KW"/>
</dbReference>
<sequence>MFPTAPASPSPRLRIATCSLAGCFGCHMSLLDIDETLADLVDLITFDRSPFTDVKALSEDGIDIGLIEGGLCNEENVEVLRAFRARCRVLVAVGACAMYGGVPALRNGIPVAELMQTAYLADGLHDPQLPRDPELPPLLDKVLPVHEVVPVDLTLPGCPPPADAFRALVLAEIARRTPDIATELPLHARRFD</sequence>
<dbReference type="InterPro" id="IPR006137">
    <property type="entry name" value="NADH_UbQ_OxRdtase-like_20kDa"/>
</dbReference>
<keyword evidence="3" id="KW-0408">Iron</keyword>
<dbReference type="GO" id="GO:0016491">
    <property type="term" value="F:oxidoreductase activity"/>
    <property type="evidence" value="ECO:0007669"/>
    <property type="project" value="UniProtKB-KW"/>
</dbReference>
<dbReference type="OrthoDB" id="9787729at2"/>
<dbReference type="SUPFAM" id="SSF56770">
    <property type="entry name" value="HydA/Nqo6-like"/>
    <property type="match status" value="1"/>
</dbReference>
<dbReference type="PANTHER" id="PTHR42845:SF1">
    <property type="entry name" value="HYDROGENASE SMALL SUBUNIT"/>
    <property type="match status" value="1"/>
</dbReference>
<gene>
    <name evidence="5" type="ORF">DEH84_12680</name>
</gene>
<evidence type="ECO:0000313" key="6">
    <source>
        <dbReference type="Proteomes" id="UP000244892"/>
    </source>
</evidence>
<reference evidence="5 6" key="1">
    <citation type="submission" date="2018-05" db="EMBL/GenBank/DDBJ databases">
        <title>complete genome sequence of Aquabacterium olei NBRC 110486.</title>
        <authorList>
            <person name="Tang B."/>
            <person name="Chang J."/>
            <person name="Zhang L."/>
            <person name="Yang H."/>
        </authorList>
    </citation>
    <scope>NUCLEOTIDE SEQUENCE [LARGE SCALE GENOMIC DNA]</scope>
    <source>
        <strain evidence="5 6">NBRC 110486</strain>
    </source>
</reference>
<comment type="cofactor">
    <cofactor evidence="1">
        <name>[3Fe-4S] cluster</name>
        <dbReference type="ChEBI" id="CHEBI:21137"/>
    </cofactor>
</comment>
<keyword evidence="3" id="KW-0479">Metal-binding</keyword>
<dbReference type="KEGG" id="aon:DEH84_12680"/>
<evidence type="ECO:0000313" key="5">
    <source>
        <dbReference type="EMBL" id="AWI54178.1"/>
    </source>
</evidence>
<name>A0A2U8FTP2_9BURK</name>
<feature type="domain" description="NADH:ubiquinone oxidoreductase-like 20kDa subunit" evidence="4">
    <location>
        <begin position="23"/>
        <end position="169"/>
    </location>
</feature>
<keyword evidence="6" id="KW-1185">Reference proteome</keyword>
<dbReference type="PANTHER" id="PTHR42845">
    <property type="entry name" value="COENZYME F420-REDUCING HYDROGENASE, GAMMA SUBUNIT"/>
    <property type="match status" value="1"/>
</dbReference>
<dbReference type="EMBL" id="CP029210">
    <property type="protein sequence ID" value="AWI54178.1"/>
    <property type="molecule type" value="Genomic_DNA"/>
</dbReference>